<dbReference type="GeneID" id="93161350"/>
<evidence type="ECO:0000313" key="12">
    <source>
        <dbReference type="Proteomes" id="UP001549200"/>
    </source>
</evidence>
<evidence type="ECO:0000256" key="5">
    <source>
        <dbReference type="ARBA" id="ARBA00022842"/>
    </source>
</evidence>
<evidence type="ECO:0000256" key="1">
    <source>
        <dbReference type="ARBA" id="ARBA00001946"/>
    </source>
</evidence>
<organism evidence="9 11">
    <name type="scientific">Enterocloster citroniae</name>
    <dbReference type="NCBI Taxonomy" id="358743"/>
    <lineage>
        <taxon>Bacteria</taxon>
        <taxon>Bacillati</taxon>
        <taxon>Bacillota</taxon>
        <taxon>Clostridia</taxon>
        <taxon>Lachnospirales</taxon>
        <taxon>Lachnospiraceae</taxon>
        <taxon>Enterocloster</taxon>
    </lineage>
</organism>
<dbReference type="PANTHER" id="PTHR43873:SF1">
    <property type="entry name" value="COBYRINATE A,C-DIAMIDE SYNTHASE"/>
    <property type="match status" value="1"/>
</dbReference>
<evidence type="ECO:0000313" key="10">
    <source>
        <dbReference type="EMBL" id="MET3568454.1"/>
    </source>
</evidence>
<dbReference type="GO" id="GO:0042242">
    <property type="term" value="F:cobyrinic acid a,c-diamide synthase activity"/>
    <property type="evidence" value="ECO:0007669"/>
    <property type="project" value="UniProtKB-EC"/>
</dbReference>
<evidence type="ECO:0000259" key="8">
    <source>
        <dbReference type="Pfam" id="PF07685"/>
    </source>
</evidence>
<dbReference type="RefSeq" id="WP_048930668.1">
    <property type="nucleotide sequence ID" value="NZ_CABJDD010000005.1"/>
</dbReference>
<dbReference type="AlphaFoldDB" id="A0AA41FCQ0"/>
<keyword evidence="5" id="KW-0460">Magnesium</keyword>
<accession>A0AA41FCQ0</accession>
<evidence type="ECO:0000313" key="9">
    <source>
        <dbReference type="EMBL" id="MBT9808574.1"/>
    </source>
</evidence>
<feature type="domain" description="CobQ/CobB/MinD/ParA nucleotide binding" evidence="7">
    <location>
        <begin position="4"/>
        <end position="189"/>
    </location>
</feature>
<dbReference type="Gene3D" id="3.40.50.300">
    <property type="entry name" value="P-loop containing nucleotide triphosphate hydrolases"/>
    <property type="match status" value="1"/>
</dbReference>
<dbReference type="EMBL" id="WQPS01000003">
    <property type="protein sequence ID" value="MBT9808574.1"/>
    <property type="molecule type" value="Genomic_DNA"/>
</dbReference>
<keyword evidence="12" id="KW-1185">Reference proteome</keyword>
<comment type="cofactor">
    <cofactor evidence="1">
        <name>Mg(2+)</name>
        <dbReference type="ChEBI" id="CHEBI:18420"/>
    </cofactor>
</comment>
<evidence type="ECO:0000256" key="4">
    <source>
        <dbReference type="ARBA" id="ARBA00022840"/>
    </source>
</evidence>
<dbReference type="InterPro" id="IPR004484">
    <property type="entry name" value="CbiA/CobB_synth"/>
</dbReference>
<evidence type="ECO:0000313" key="11">
    <source>
        <dbReference type="Proteomes" id="UP000708338"/>
    </source>
</evidence>
<dbReference type="InterPro" id="IPR027417">
    <property type="entry name" value="P-loop_NTPase"/>
</dbReference>
<dbReference type="NCBIfam" id="TIGR00379">
    <property type="entry name" value="cobB"/>
    <property type="match status" value="1"/>
</dbReference>
<evidence type="ECO:0000256" key="3">
    <source>
        <dbReference type="ARBA" id="ARBA00022741"/>
    </source>
</evidence>
<proteinExistence type="predicted"/>
<dbReference type="InterPro" id="IPR029062">
    <property type="entry name" value="Class_I_gatase-like"/>
</dbReference>
<dbReference type="InterPro" id="IPR002586">
    <property type="entry name" value="CobQ/CobB/MinD/ParA_Nub-bd_dom"/>
</dbReference>
<protein>
    <submittedName>
        <fullName evidence="9">Cobyrinate a,c-diamide synthase</fullName>
    </submittedName>
    <submittedName>
        <fullName evidence="10">Cobyrinic acid a,c-diamide synthase</fullName>
        <ecNumber evidence="10">6.3.5.11</ecNumber>
        <ecNumber evidence="10">6.3.5.9</ecNumber>
    </submittedName>
</protein>
<feature type="domain" description="CobB/CobQ-like glutamine amidotransferase" evidence="8">
    <location>
        <begin position="272"/>
        <end position="457"/>
    </location>
</feature>
<dbReference type="EC" id="6.3.5.9" evidence="10"/>
<dbReference type="Pfam" id="PF07685">
    <property type="entry name" value="GATase_3"/>
    <property type="match status" value="1"/>
</dbReference>
<dbReference type="Proteomes" id="UP000708338">
    <property type="component" value="Unassembled WGS sequence"/>
</dbReference>
<reference evidence="9" key="1">
    <citation type="journal article" date="2021" name="Gut Microbes">
        <title>A synthetic consortium of 100 gut commensals modulates the composition and function in a colon model of the microbiome of elderly subjects.</title>
        <authorList>
            <person name="Perez M."/>
            <person name="Ntemiri A."/>
            <person name="Tan H."/>
            <person name="Harris H.M.B."/>
            <person name="Roager H.M."/>
            <person name="Ribiere C."/>
            <person name="O'Toole P.W."/>
        </authorList>
    </citation>
    <scope>NUCLEOTIDE SEQUENCE</scope>
    <source>
        <strain evidence="9">MCC335</strain>
    </source>
</reference>
<sequence>MAGVMIAAGKSGSGKTMVTCGLLSLLERKGWDPWGFKCGPDYIDGLFHRKVLGVESGNLDSFFETPEHMRRKYSGAAMDHFAVVEGVMGYFDGLGGICVKGSSYEVAGILEIPVILVVDAKGASLSLAAQIHGFMEYIPPYDRGESPSCHNHIAGVLFNRMSPMIYEQMGKLVEEQLHIPVVGYVPELDFLQVQSRHLGLILPHEIEGLKGQMEQLADVMERTVDIKKLAAVSGYVNGQAKIREKNSREKNSKEECAQKTDSKKNIERFSLGVAMDEAFCFYYRDNLDAMEQAGARLVYFSPVHDRELPDGLDGLLFGGGYPENHAGQLSENVTMRLSVSEAAKRGMPILGECGGYLYLLDTLEGADGQDYPMVGVFSGRGYRGREKGRFGYITLYPERELPYMPTGGWIKGHEFHYWNCEVKKEVCVMTARKPVGDRSWPCMRSEGNVMAGFPHLYYPSCPQLVERFAARCIKFGKETRA</sequence>
<reference evidence="10 12" key="2">
    <citation type="submission" date="2024-06" db="EMBL/GenBank/DDBJ databases">
        <title>Genomic Encyclopedia of Type Strains, Phase IV (KMG-IV): sequencing the most valuable type-strain genomes for metagenomic binning, comparative biology and taxonomic classification.</title>
        <authorList>
            <person name="Goeker M."/>
        </authorList>
    </citation>
    <scope>NUCLEOTIDE SEQUENCE [LARGE SCALE GENOMIC DNA]</scope>
    <source>
        <strain evidence="10 12">DSM 19261</strain>
    </source>
</reference>
<evidence type="ECO:0000256" key="2">
    <source>
        <dbReference type="ARBA" id="ARBA00022598"/>
    </source>
</evidence>
<dbReference type="Gene3D" id="3.40.50.880">
    <property type="match status" value="1"/>
</dbReference>
<keyword evidence="3" id="KW-0547">Nucleotide-binding</keyword>
<dbReference type="NCBIfam" id="NF002204">
    <property type="entry name" value="PRK01077.1"/>
    <property type="match status" value="1"/>
</dbReference>
<dbReference type="GO" id="GO:0005524">
    <property type="term" value="F:ATP binding"/>
    <property type="evidence" value="ECO:0007669"/>
    <property type="project" value="UniProtKB-KW"/>
</dbReference>
<dbReference type="EC" id="6.3.5.11" evidence="10"/>
<keyword evidence="4" id="KW-0067">ATP-binding</keyword>
<dbReference type="SUPFAM" id="SSF52540">
    <property type="entry name" value="P-loop containing nucleoside triphosphate hydrolases"/>
    <property type="match status" value="1"/>
</dbReference>
<name>A0AA41FCQ0_9FIRM</name>
<comment type="caution">
    <text evidence="9">The sequence shown here is derived from an EMBL/GenBank/DDBJ whole genome shotgun (WGS) entry which is preliminary data.</text>
</comment>
<dbReference type="PANTHER" id="PTHR43873">
    <property type="entry name" value="COBYRINATE A,C-DIAMIDE SYNTHASE"/>
    <property type="match status" value="1"/>
</dbReference>
<evidence type="ECO:0000256" key="6">
    <source>
        <dbReference type="ARBA" id="ARBA00022962"/>
    </source>
</evidence>
<keyword evidence="6" id="KW-0315">Glutamine amidotransferase</keyword>
<dbReference type="SUPFAM" id="SSF52317">
    <property type="entry name" value="Class I glutamine amidotransferase-like"/>
    <property type="match status" value="1"/>
</dbReference>
<gene>
    <name evidence="10" type="ORF">ABID13_000066</name>
    <name evidence="9" type="ORF">GPL26_02810</name>
</gene>
<evidence type="ECO:0000259" key="7">
    <source>
        <dbReference type="Pfam" id="PF01656"/>
    </source>
</evidence>
<dbReference type="InterPro" id="IPR011698">
    <property type="entry name" value="GATase_3"/>
</dbReference>
<dbReference type="PROSITE" id="PS51274">
    <property type="entry name" value="GATASE_COBBQ"/>
    <property type="match status" value="1"/>
</dbReference>
<dbReference type="Pfam" id="PF01656">
    <property type="entry name" value="CbiA"/>
    <property type="match status" value="1"/>
</dbReference>
<dbReference type="GO" id="GO:0043802">
    <property type="term" value="F:hydrogenobyrinic acid a,c-diamide synthase (glutamine-hydrolysing) activity"/>
    <property type="evidence" value="ECO:0007669"/>
    <property type="project" value="UniProtKB-EC"/>
</dbReference>
<dbReference type="EMBL" id="JBEPLZ010000001">
    <property type="protein sequence ID" value="MET3568454.1"/>
    <property type="molecule type" value="Genomic_DNA"/>
</dbReference>
<dbReference type="Proteomes" id="UP001549200">
    <property type="component" value="Unassembled WGS sequence"/>
</dbReference>
<keyword evidence="2 10" id="KW-0436">Ligase</keyword>